<keyword evidence="4" id="KW-1185">Reference proteome</keyword>
<evidence type="ECO:0000256" key="1">
    <source>
        <dbReference type="ARBA" id="ARBA00022723"/>
    </source>
</evidence>
<dbReference type="Gene3D" id="3.40.50.1000">
    <property type="entry name" value="HAD superfamily/HAD-like"/>
    <property type="match status" value="1"/>
</dbReference>
<sequence>MGKSGPASANWINTMAIHANWKQMDKSSGLDAKKLAKEQVKPLNGLDKVREWTESRGLKRAAVNNAPRANTELMISLFSLSDFFHAVIIGGECEHANPMHACTGSDALETCASPDMPNSLPPPMT</sequence>
<accession>A0A444YQE8</accession>
<gene>
    <name evidence="3" type="ORF">Ahy_B06g083706</name>
</gene>
<dbReference type="AlphaFoldDB" id="A0A444YQE8"/>
<proteinExistence type="predicted"/>
<organism evidence="3 4">
    <name type="scientific">Arachis hypogaea</name>
    <name type="common">Peanut</name>
    <dbReference type="NCBI Taxonomy" id="3818"/>
    <lineage>
        <taxon>Eukaryota</taxon>
        <taxon>Viridiplantae</taxon>
        <taxon>Streptophyta</taxon>
        <taxon>Embryophyta</taxon>
        <taxon>Tracheophyta</taxon>
        <taxon>Spermatophyta</taxon>
        <taxon>Magnoliopsida</taxon>
        <taxon>eudicotyledons</taxon>
        <taxon>Gunneridae</taxon>
        <taxon>Pentapetalae</taxon>
        <taxon>rosids</taxon>
        <taxon>fabids</taxon>
        <taxon>Fabales</taxon>
        <taxon>Fabaceae</taxon>
        <taxon>Papilionoideae</taxon>
        <taxon>50 kb inversion clade</taxon>
        <taxon>dalbergioids sensu lato</taxon>
        <taxon>Dalbergieae</taxon>
        <taxon>Pterocarpus clade</taxon>
        <taxon>Arachis</taxon>
    </lineage>
</organism>
<dbReference type="EMBL" id="SDMP01000016">
    <property type="protein sequence ID" value="RYR04122.1"/>
    <property type="molecule type" value="Genomic_DNA"/>
</dbReference>
<dbReference type="STRING" id="3818.A0A444YQE8"/>
<dbReference type="InterPro" id="IPR051600">
    <property type="entry name" value="Beta-PGM-like"/>
</dbReference>
<evidence type="ECO:0000313" key="4">
    <source>
        <dbReference type="Proteomes" id="UP000289738"/>
    </source>
</evidence>
<dbReference type="PANTHER" id="PTHR46193">
    <property type="entry name" value="6-PHOSPHOGLUCONATE PHOSPHATASE"/>
    <property type="match status" value="1"/>
</dbReference>
<dbReference type="InterPro" id="IPR023214">
    <property type="entry name" value="HAD_sf"/>
</dbReference>
<comment type="caution">
    <text evidence="3">The sequence shown here is derived from an EMBL/GenBank/DDBJ whole genome shotgun (WGS) entry which is preliminary data.</text>
</comment>
<dbReference type="PANTHER" id="PTHR46193:SF9">
    <property type="entry name" value="HALOACID DEHALOGENASE-LIKE HYDROLASE DOMAIN-CONTAINING PROTEIN SGPP"/>
    <property type="match status" value="1"/>
</dbReference>
<protein>
    <submittedName>
        <fullName evidence="3">Uncharacterized protein</fullName>
    </submittedName>
</protein>
<dbReference type="GO" id="GO:0003824">
    <property type="term" value="F:catalytic activity"/>
    <property type="evidence" value="ECO:0007669"/>
    <property type="project" value="UniProtKB-ARBA"/>
</dbReference>
<reference evidence="3 4" key="1">
    <citation type="submission" date="2019-01" db="EMBL/GenBank/DDBJ databases">
        <title>Sequencing of cultivated peanut Arachis hypogaea provides insights into genome evolution and oil improvement.</title>
        <authorList>
            <person name="Chen X."/>
        </authorList>
    </citation>
    <scope>NUCLEOTIDE SEQUENCE [LARGE SCALE GENOMIC DNA]</scope>
    <source>
        <strain evidence="4">cv. Fuhuasheng</strain>
        <tissue evidence="3">Leaves</tissue>
    </source>
</reference>
<name>A0A444YQE8_ARAHY</name>
<keyword evidence="1" id="KW-0479">Metal-binding</keyword>
<evidence type="ECO:0000313" key="3">
    <source>
        <dbReference type="EMBL" id="RYR04122.1"/>
    </source>
</evidence>
<dbReference type="GO" id="GO:0046872">
    <property type="term" value="F:metal ion binding"/>
    <property type="evidence" value="ECO:0007669"/>
    <property type="project" value="UniProtKB-KW"/>
</dbReference>
<dbReference type="Proteomes" id="UP000289738">
    <property type="component" value="Chromosome B06"/>
</dbReference>
<dbReference type="SUPFAM" id="SSF56784">
    <property type="entry name" value="HAD-like"/>
    <property type="match status" value="1"/>
</dbReference>
<keyword evidence="2" id="KW-0460">Magnesium</keyword>
<dbReference type="InterPro" id="IPR036412">
    <property type="entry name" value="HAD-like_sf"/>
</dbReference>
<evidence type="ECO:0000256" key="2">
    <source>
        <dbReference type="ARBA" id="ARBA00022842"/>
    </source>
</evidence>